<name>A0A6C0M3Z6_9ZZZZ</name>
<evidence type="ECO:0000313" key="1">
    <source>
        <dbReference type="EMBL" id="QHU36182.1"/>
    </source>
</evidence>
<sequence>MIYGLQSSQIRTNYYTVLWCHTLRPAPIHETIHGLVPHGLSPIGPVHIPQTIYGLK</sequence>
<organism evidence="1">
    <name type="scientific">viral metagenome</name>
    <dbReference type="NCBI Taxonomy" id="1070528"/>
    <lineage>
        <taxon>unclassified sequences</taxon>
        <taxon>metagenomes</taxon>
        <taxon>organismal metagenomes</taxon>
    </lineage>
</organism>
<proteinExistence type="predicted"/>
<accession>A0A6C0M3Z6</accession>
<protein>
    <submittedName>
        <fullName evidence="1">Uncharacterized protein</fullName>
    </submittedName>
</protein>
<reference evidence="1" key="1">
    <citation type="journal article" date="2020" name="Nature">
        <title>Giant virus diversity and host interactions through global metagenomics.</title>
        <authorList>
            <person name="Schulz F."/>
            <person name="Roux S."/>
            <person name="Paez-Espino D."/>
            <person name="Jungbluth S."/>
            <person name="Walsh D.A."/>
            <person name="Denef V.J."/>
            <person name="McMahon K.D."/>
            <person name="Konstantinidis K.T."/>
            <person name="Eloe-Fadrosh E.A."/>
            <person name="Kyrpides N.C."/>
            <person name="Woyke T."/>
        </authorList>
    </citation>
    <scope>NUCLEOTIDE SEQUENCE</scope>
    <source>
        <strain evidence="1">GVMAG-S-1035124-57</strain>
    </source>
</reference>
<dbReference type="AlphaFoldDB" id="A0A6C0M3Z6"/>
<dbReference type="EMBL" id="MN740633">
    <property type="protein sequence ID" value="QHU36182.1"/>
    <property type="molecule type" value="Genomic_DNA"/>
</dbReference>